<evidence type="ECO:0000313" key="2">
    <source>
        <dbReference type="EMBL" id="POE43273.1"/>
    </source>
</evidence>
<dbReference type="AlphaFoldDB" id="A0ABD6W1T2"/>
<feature type="non-terminal residue" evidence="2">
    <location>
        <position position="48"/>
    </location>
</feature>
<gene>
    <name evidence="2" type="ORF">ACX51_05920</name>
</gene>
<dbReference type="EMBL" id="LGIY01000007">
    <property type="protein sequence ID" value="POE43273.1"/>
    <property type="molecule type" value="Genomic_DNA"/>
</dbReference>
<name>A0ABD6W1T2_LACPA</name>
<dbReference type="Proteomes" id="UP000237433">
    <property type="component" value="Unassembled WGS sequence"/>
</dbReference>
<dbReference type="Gene3D" id="3.40.50.10190">
    <property type="entry name" value="BRCT domain"/>
    <property type="match status" value="1"/>
</dbReference>
<dbReference type="RefSeq" id="WP_405055496.1">
    <property type="nucleotide sequence ID" value="NZ_LGIY01000007.1"/>
</dbReference>
<protein>
    <submittedName>
        <fullName evidence="2">Cytosolic protein</fullName>
    </submittedName>
</protein>
<proteinExistence type="predicted"/>
<organism evidence="2 3">
    <name type="scientific">Lacticaseibacillus paracasei</name>
    <name type="common">Lactobacillus paracasei</name>
    <dbReference type="NCBI Taxonomy" id="1597"/>
    <lineage>
        <taxon>Bacteria</taxon>
        <taxon>Bacillati</taxon>
        <taxon>Bacillota</taxon>
        <taxon>Bacilli</taxon>
        <taxon>Lactobacillales</taxon>
        <taxon>Lactobacillaceae</taxon>
        <taxon>Lacticaseibacillus</taxon>
    </lineage>
</organism>
<dbReference type="SUPFAM" id="SSF52113">
    <property type="entry name" value="BRCT domain"/>
    <property type="match status" value="1"/>
</dbReference>
<dbReference type="Pfam" id="PF00533">
    <property type="entry name" value="BRCT"/>
    <property type="match status" value="1"/>
</dbReference>
<dbReference type="InterPro" id="IPR036420">
    <property type="entry name" value="BRCT_dom_sf"/>
</dbReference>
<evidence type="ECO:0000259" key="1">
    <source>
        <dbReference type="Pfam" id="PF00533"/>
    </source>
</evidence>
<dbReference type="InterPro" id="IPR001357">
    <property type="entry name" value="BRCT_dom"/>
</dbReference>
<sequence>MIDLRGKRILFTGRLRSFRRFQAQQLATILGAKPVNGIDKNVDILVVG</sequence>
<evidence type="ECO:0000313" key="3">
    <source>
        <dbReference type="Proteomes" id="UP000237433"/>
    </source>
</evidence>
<comment type="caution">
    <text evidence="2">The sequence shown here is derived from an EMBL/GenBank/DDBJ whole genome shotgun (WGS) entry which is preliminary data.</text>
</comment>
<reference evidence="2 3" key="1">
    <citation type="journal article" date="2015" name="J. Am. Soc. Brew. Chem.">
        <title>Dissolved carbon dioxide selects for lactic acid bacteria able to grow in and spoil packaged beer.</title>
        <authorList>
            <person name="Bergsveinson J."/>
            <person name="Redekop A."/>
            <person name="Zoerb S."/>
            <person name="Ziola B."/>
        </authorList>
    </citation>
    <scope>NUCLEOTIDE SEQUENCE [LARGE SCALE GENOMIC DNA]</scope>
    <source>
        <strain evidence="2 3">CCC B1205</strain>
    </source>
</reference>
<accession>A0ABD6W1T2</accession>
<feature type="domain" description="BRCT" evidence="1">
    <location>
        <begin position="4"/>
        <end position="48"/>
    </location>
</feature>